<dbReference type="EMBL" id="SPHZ02000011">
    <property type="protein sequence ID" value="KAF0893115.1"/>
    <property type="molecule type" value="Genomic_DNA"/>
</dbReference>
<reference evidence="3 4" key="1">
    <citation type="submission" date="2019-11" db="EMBL/GenBank/DDBJ databases">
        <title>Whole genome sequence of Oryza granulata.</title>
        <authorList>
            <person name="Li W."/>
        </authorList>
    </citation>
    <scope>NUCLEOTIDE SEQUENCE [LARGE SCALE GENOMIC DNA]</scope>
    <source>
        <strain evidence="4">cv. Menghai</strain>
        <tissue evidence="3">Leaf</tissue>
    </source>
</reference>
<dbReference type="Gene3D" id="3.30.710.10">
    <property type="entry name" value="Potassium Channel Kv1.1, Chain A"/>
    <property type="match status" value="1"/>
</dbReference>
<dbReference type="GO" id="GO:0016567">
    <property type="term" value="P:protein ubiquitination"/>
    <property type="evidence" value="ECO:0007669"/>
    <property type="project" value="InterPro"/>
</dbReference>
<feature type="domain" description="BTB" evidence="2">
    <location>
        <begin position="28"/>
        <end position="83"/>
    </location>
</feature>
<dbReference type="SUPFAM" id="SSF54695">
    <property type="entry name" value="POZ domain"/>
    <property type="match status" value="1"/>
</dbReference>
<comment type="caution">
    <text evidence="3">The sequence shown here is derived from an EMBL/GenBank/DDBJ whole genome shotgun (WGS) entry which is preliminary data.</text>
</comment>
<dbReference type="PANTHER" id="PTHR26379">
    <property type="entry name" value="BTB/POZ AND MATH DOMAIN-CONTAINING PROTEIN 1"/>
    <property type="match status" value="1"/>
</dbReference>
<accession>A0A6G1BXR7</accession>
<keyword evidence="4" id="KW-1185">Reference proteome</keyword>
<dbReference type="PROSITE" id="PS50097">
    <property type="entry name" value="BTB"/>
    <property type="match status" value="1"/>
</dbReference>
<dbReference type="InterPro" id="IPR011333">
    <property type="entry name" value="SKP1/BTB/POZ_sf"/>
</dbReference>
<dbReference type="Proteomes" id="UP000479710">
    <property type="component" value="Unassembled WGS sequence"/>
</dbReference>
<evidence type="ECO:0000313" key="4">
    <source>
        <dbReference type="Proteomes" id="UP000479710"/>
    </source>
</evidence>
<gene>
    <name evidence="3" type="ORF">E2562_023156</name>
</gene>
<dbReference type="PANTHER" id="PTHR26379:SF339">
    <property type="entry name" value="BTB DOMAIN-CONTAINING PROTEIN"/>
    <property type="match status" value="1"/>
</dbReference>
<dbReference type="InterPro" id="IPR000210">
    <property type="entry name" value="BTB/POZ_dom"/>
</dbReference>
<sequence length="154" mass="17292">MCDLTVFKELQTEDIDVDAAIPPIPPWVLAARSLVFRAKLFGPEKENATTDGAIDIVPIDDMEAQDFEVLLHYMYTESLPEMKGGEATVMLPDLVAAANRYKIERLRLVCEQKLCENSQVCHDEEPVVGSKELQLQISRGYIQVIWIDTQADPA</sequence>
<evidence type="ECO:0000313" key="3">
    <source>
        <dbReference type="EMBL" id="KAF0893115.1"/>
    </source>
</evidence>
<comment type="pathway">
    <text evidence="1">Protein modification; protein ubiquitination.</text>
</comment>
<protein>
    <recommendedName>
        <fullName evidence="2">BTB domain-containing protein</fullName>
    </recommendedName>
</protein>
<organism evidence="3 4">
    <name type="scientific">Oryza meyeriana var. granulata</name>
    <dbReference type="NCBI Taxonomy" id="110450"/>
    <lineage>
        <taxon>Eukaryota</taxon>
        <taxon>Viridiplantae</taxon>
        <taxon>Streptophyta</taxon>
        <taxon>Embryophyta</taxon>
        <taxon>Tracheophyta</taxon>
        <taxon>Spermatophyta</taxon>
        <taxon>Magnoliopsida</taxon>
        <taxon>Liliopsida</taxon>
        <taxon>Poales</taxon>
        <taxon>Poaceae</taxon>
        <taxon>BOP clade</taxon>
        <taxon>Oryzoideae</taxon>
        <taxon>Oryzeae</taxon>
        <taxon>Oryzinae</taxon>
        <taxon>Oryza</taxon>
        <taxon>Oryza meyeriana</taxon>
    </lineage>
</organism>
<dbReference type="AlphaFoldDB" id="A0A6G1BXR7"/>
<dbReference type="SMART" id="SM00225">
    <property type="entry name" value="BTB"/>
    <property type="match status" value="1"/>
</dbReference>
<dbReference type="OrthoDB" id="6359816at2759"/>
<evidence type="ECO:0000256" key="1">
    <source>
        <dbReference type="ARBA" id="ARBA00004906"/>
    </source>
</evidence>
<proteinExistence type="predicted"/>
<evidence type="ECO:0000259" key="2">
    <source>
        <dbReference type="PROSITE" id="PS50097"/>
    </source>
</evidence>
<dbReference type="Pfam" id="PF00651">
    <property type="entry name" value="BTB"/>
    <property type="match status" value="1"/>
</dbReference>
<dbReference type="InterPro" id="IPR045005">
    <property type="entry name" value="BPM1-6"/>
</dbReference>
<name>A0A6G1BXR7_9ORYZ</name>